<evidence type="ECO:0000259" key="2">
    <source>
        <dbReference type="Pfam" id="PF12697"/>
    </source>
</evidence>
<gene>
    <name evidence="3" type="ORF">DB43_FM00180</name>
</gene>
<comment type="caution">
    <text evidence="3">The sequence shown here is derived from an EMBL/GenBank/DDBJ whole genome shotgun (WGS) entry which is preliminary data.</text>
</comment>
<dbReference type="PANTHER" id="PTHR22946">
    <property type="entry name" value="DIENELACTONE HYDROLASE DOMAIN-CONTAINING PROTEIN-RELATED"/>
    <property type="match status" value="1"/>
</dbReference>
<dbReference type="Pfam" id="PF12697">
    <property type="entry name" value="Abhydrolase_6"/>
    <property type="match status" value="1"/>
</dbReference>
<evidence type="ECO:0000313" key="3">
    <source>
        <dbReference type="EMBL" id="KIA77866.1"/>
    </source>
</evidence>
<dbReference type="PATRIC" id="fig|83552.4.peg.954"/>
<sequence>MKIFFNTPQLDAQLLRTLSYAYCEGADIGECLSTAERIKENDWDSWHENWLQTAQRVEQSAEVSKQAGNVVSARQAYLRASNYYRTAFFFLFGQPIDPRLVHAYQSHTETFSKAAELFSHPVEAVRIPFEGSSLPGYFYKVDSSDAKRPVLIVNGGNDSTQQESYLALANAALKRGYHALCFDGPGQGEALIKENLYMRPDWENVITPVVDFLIKQPEVKSDAIILVGLSWGGLITSRAAAFEHRLAGLIANPGQFDALENIKKSFPEVTTLLEHDENRYLEKFMTQALTNPFMAFKFKSKMWVHGVDSPVELLRAWQAYNLEGISQDIHCPSLILNAENEQYCTGQAKELYQTLTCPKNYFLFSSAEGAGEHCAAGALSTFHQKAFDWLEQLLAPHCQLPSPDHLYSM</sequence>
<dbReference type="InterPro" id="IPR029058">
    <property type="entry name" value="AB_hydrolase_fold"/>
</dbReference>
<dbReference type="Gene3D" id="3.40.50.1820">
    <property type="entry name" value="alpha/beta hydrolase"/>
    <property type="match status" value="1"/>
</dbReference>
<dbReference type="PANTHER" id="PTHR22946:SF12">
    <property type="entry name" value="CONIDIAL PIGMENT BIOSYNTHESIS PROTEIN AYG1 (AFU_ORTHOLOGUE AFUA_2G17550)"/>
    <property type="match status" value="1"/>
</dbReference>
<dbReference type="EMBL" id="JSAM01000057">
    <property type="protein sequence ID" value="KIA77866.1"/>
    <property type="molecule type" value="Genomic_DNA"/>
</dbReference>
<reference evidence="3 4" key="1">
    <citation type="journal article" date="2014" name="Mol. Biol. Evol.">
        <title>Massive expansion of Ubiquitination-related gene families within the Chlamydiae.</title>
        <authorList>
            <person name="Domman D."/>
            <person name="Collingro A."/>
            <person name="Lagkouvardos I."/>
            <person name="Gehre L."/>
            <person name="Weinmaier T."/>
            <person name="Rattei T."/>
            <person name="Subtil A."/>
            <person name="Horn M."/>
        </authorList>
    </citation>
    <scope>NUCLEOTIDE SEQUENCE [LARGE SCALE GENOMIC DNA]</scope>
    <source>
        <strain evidence="3 4">OEW1</strain>
    </source>
</reference>
<dbReference type="SUPFAM" id="SSF53474">
    <property type="entry name" value="alpha/beta-Hydrolases"/>
    <property type="match status" value="1"/>
</dbReference>
<feature type="domain" description="AB hydrolase-1" evidence="2">
    <location>
        <begin position="150"/>
        <end position="340"/>
    </location>
</feature>
<proteinExistence type="inferred from homology"/>
<dbReference type="InterPro" id="IPR000073">
    <property type="entry name" value="AB_hydrolase_1"/>
</dbReference>
<organism evidence="3 4">
    <name type="scientific">Parachlamydia acanthamoebae</name>
    <dbReference type="NCBI Taxonomy" id="83552"/>
    <lineage>
        <taxon>Bacteria</taxon>
        <taxon>Pseudomonadati</taxon>
        <taxon>Chlamydiota</taxon>
        <taxon>Chlamydiia</taxon>
        <taxon>Parachlamydiales</taxon>
        <taxon>Parachlamydiaceae</taxon>
        <taxon>Parachlamydia</taxon>
    </lineage>
</organism>
<evidence type="ECO:0000313" key="4">
    <source>
        <dbReference type="Proteomes" id="UP000031307"/>
    </source>
</evidence>
<comment type="similarity">
    <text evidence="1">Belongs to the AB hydrolase superfamily. FUS2 hydrolase family.</text>
</comment>
<dbReference type="InterPro" id="IPR050261">
    <property type="entry name" value="FrsA_esterase"/>
</dbReference>
<protein>
    <submittedName>
        <fullName evidence="3">2,6-dihydropseudooxynicotine hydrolase</fullName>
        <ecNumber evidence="3">3.7.1.19</ecNumber>
    </submittedName>
</protein>
<dbReference type="EC" id="3.7.1.19" evidence="3"/>
<dbReference type="OMA" id="VVWGANH"/>
<evidence type="ECO:0000256" key="1">
    <source>
        <dbReference type="ARBA" id="ARBA00038115"/>
    </source>
</evidence>
<keyword evidence="3" id="KW-0378">Hydrolase</keyword>
<dbReference type="RefSeq" id="WP_006340280.1">
    <property type="nucleotide sequence ID" value="NZ_JASBUT010000012.1"/>
</dbReference>
<dbReference type="AlphaFoldDB" id="A0A0C1C2Q1"/>
<name>A0A0C1C2Q1_9BACT</name>
<dbReference type="Proteomes" id="UP000031307">
    <property type="component" value="Unassembled WGS sequence"/>
</dbReference>
<dbReference type="Gene3D" id="1.20.1440.110">
    <property type="entry name" value="acylaminoacyl peptidase"/>
    <property type="match status" value="1"/>
</dbReference>
<dbReference type="GO" id="GO:0016787">
    <property type="term" value="F:hydrolase activity"/>
    <property type="evidence" value="ECO:0007669"/>
    <property type="project" value="UniProtKB-KW"/>
</dbReference>
<accession>A0A0C1C2Q1</accession>